<proteinExistence type="predicted"/>
<evidence type="ECO:0000313" key="3">
    <source>
        <dbReference type="EMBL" id="CAE0719437.1"/>
    </source>
</evidence>
<gene>
    <name evidence="3" type="ORF">PAUS00366_LOCUS12191</name>
</gene>
<feature type="region of interest" description="Disordered" evidence="1">
    <location>
        <begin position="105"/>
        <end position="139"/>
    </location>
</feature>
<dbReference type="AlphaFoldDB" id="A0A7S4EKJ9"/>
<feature type="transmembrane region" description="Helical" evidence="2">
    <location>
        <begin position="42"/>
        <end position="61"/>
    </location>
</feature>
<dbReference type="EMBL" id="HBIX01016883">
    <property type="protein sequence ID" value="CAE0719437.1"/>
    <property type="molecule type" value="Transcribed_RNA"/>
</dbReference>
<feature type="compositionally biased region" description="Low complexity" evidence="1">
    <location>
        <begin position="109"/>
        <end position="121"/>
    </location>
</feature>
<dbReference type="Gene3D" id="1.10.10.60">
    <property type="entry name" value="Homeodomain-like"/>
    <property type="match status" value="1"/>
</dbReference>
<organism evidence="3">
    <name type="scientific">Pseudo-nitzschia australis</name>
    <dbReference type="NCBI Taxonomy" id="44445"/>
    <lineage>
        <taxon>Eukaryota</taxon>
        <taxon>Sar</taxon>
        <taxon>Stramenopiles</taxon>
        <taxon>Ochrophyta</taxon>
        <taxon>Bacillariophyta</taxon>
        <taxon>Bacillariophyceae</taxon>
        <taxon>Bacillariophycidae</taxon>
        <taxon>Bacillariales</taxon>
        <taxon>Bacillariaceae</taxon>
        <taxon>Pseudo-nitzschia</taxon>
    </lineage>
</organism>
<sequence length="390" mass="44156">MERTSGAAATQIAAAEKAPMQCYQRNANATRSVSRKRQTSPAVALVAITVGAAIAILLGAAGSAPTPISSRATTGATTSTTASRSFSLPWPTLVVVAEAFEIDEMNDESATTTSASSSSTIQEEEEPKITTTTKTEEDEAFDEEVLVQETIKAGRGDREEQGVRDQWVSDEHLNDRFDSRKPISMEVRRLLKAYRLECKGCDHQKAVRTVNAYVQETKRLGKLEQQQQLERDQKDARTRRMFGALVVVLLSCAYFYKEQLSESLGQLSEQLGLDTTRFTTTTTSDFDGFSKAQRTELMRMRQQQAATQRLQQQQQQQQQVNPTWLDNEKKEVWTPKQEKQFQTALKEFFGVPKKERYRLIAEKVQGKSRIECLTHHRMQELLLKREQYQQ</sequence>
<accession>A0A7S4EKJ9</accession>
<evidence type="ECO:0000256" key="1">
    <source>
        <dbReference type="SAM" id="MobiDB-lite"/>
    </source>
</evidence>
<evidence type="ECO:0000256" key="2">
    <source>
        <dbReference type="SAM" id="Phobius"/>
    </source>
</evidence>
<keyword evidence="2" id="KW-0472">Membrane</keyword>
<name>A0A7S4EKJ9_9STRA</name>
<keyword evidence="2" id="KW-1133">Transmembrane helix</keyword>
<evidence type="ECO:0008006" key="4">
    <source>
        <dbReference type="Google" id="ProtNLM"/>
    </source>
</evidence>
<protein>
    <recommendedName>
        <fullName evidence="4">Myb-like domain-containing protein</fullName>
    </recommendedName>
</protein>
<reference evidence="3" key="1">
    <citation type="submission" date="2021-01" db="EMBL/GenBank/DDBJ databases">
        <authorList>
            <person name="Corre E."/>
            <person name="Pelletier E."/>
            <person name="Niang G."/>
            <person name="Scheremetjew M."/>
            <person name="Finn R."/>
            <person name="Kale V."/>
            <person name="Holt S."/>
            <person name="Cochrane G."/>
            <person name="Meng A."/>
            <person name="Brown T."/>
            <person name="Cohen L."/>
        </authorList>
    </citation>
    <scope>NUCLEOTIDE SEQUENCE</scope>
    <source>
        <strain evidence="3">10249 10 AB</strain>
    </source>
</reference>
<keyword evidence="2" id="KW-0812">Transmembrane</keyword>